<proteinExistence type="predicted"/>
<comment type="caution">
    <text evidence="3">The sequence shown here is derived from an EMBL/GenBank/DDBJ whole genome shotgun (WGS) entry which is preliminary data.</text>
</comment>
<keyword evidence="1" id="KW-0175">Coiled coil</keyword>
<dbReference type="VEuPathDB" id="AmoebaDB:EHI5A_084130"/>
<sequence length="1636" mass="188250">MEEYSKYYLNQMMTHPKDREREFFDHLHQLSIKPSEEVLINFYHFLKRYLKVISPLIVSSYVIDFLITFLVDYQRYVLKIFMLFSSQRSACSRMLYLRLPTLLLQTPSTKSLNLLNKLLSSSSSFEIFTNPSLSKTKFVNDLMILCPSYLYPQPMSSDKILQSSYHAWRYIALTGNASLIPAIDTFPTDTAFVNEQVLIKQLYEVTQTGKTEPIDNVIHVLYSPDGIILLRDRQLIQTIRFIFDKYPTHEIITQKCIEALELAAVDYHCLISMFNENFLTKFEHYLQLFSNNEIIISKILNILCYMCSTDALVSFVNQSKLLSTLFPQDQEKKLQFPSSLLIKRKLVLIAFQCLQSKVIKPECIIPIIDLTDTELYDLTIPLSSLLTINNCNILLEKTKEIIKDILIQGSESTVLIESSLYFLVKTQIDSSFIPKEKLVQYQNSMDFNIHSLSNQIINSKYNNNNVLSLLSIPIAIDSSNIFQFLTLYSCLSNILITGISPPHLDEVFSSIIQHFPMTIFSSTKISLAEKYIAASDLITFILNIQKNYSISEQLTELCFNTLLSLIKSNSNFRELWFEHSGYIYLLKQLPRYSTLKLLHKILKSKEICFKLLSQSNNNDQLLEDRFLEYLNDYTNLNDYTIDIASLVKCIENIMDDIPHSKLNTLASSIVKRTEELIDSGNNDISIYMSIFQFIKKAIDCSSLVCDKDFINKIIQMLFSCKSTKLKKILIDVCASIYNTNPTYIRHLLDKKKLLELITEEDNDQELYCAATRCLAIMSKPERIVKSKIEITSEVNKVIIQENNRQVSFTDLINPTILMVPVGSINDFVFVKTVENIQGYEREFKKKFDLPDMLSSYKFIKTTWDLFVNDINKVIYAQMIYGVIDCSTLSDKDVINSITMFHECVTLNWEESIGHLALLLNLPQSSELFKMKLNNEIKSLLFVVDTLNPTSINSILVHTESTINTWCDNNKPLHPHFNPIFSKKIPPLSYLSCAQANLYKKNWDNAYQMFLDSIKAYKVQPLFNGKFFTKSVIGFVASIMLDPIKRNLQQYTKEYEDAIKEAIKFIDNLDSGHYYCKELLFYQAQYYLKQKVYQKAQQIIEEIDSKHHEKISKTEDIISALMFDSLLKQLKMNHHRQYILYSITAYKSQIKSFDIYCVDELAELLGVNDLEKLDLEYEEQTQRPHLIMEKKVQWSTLRAYVIMKKVMLRDIYDETMAKLLLRLLAYFHEHVSETDQIESINRLDLICKAIGSPVYISSNLPSIPVIESISLSTVSDNEKIRSRKVEKSIFIYDPSMPKKVPIVWSSNETSFIKIKMSNPLYPMLNVDNITPWCEGVEIETHFKCVDIMSTSSITFEYAITPKTSGLLKIYGLEFDCCSLHFKSVPIGFRCKKELTPCCVVPVVHSVPRLKSAPGTFLSKAISLFPGQTNESKLELINDGDLAVNWINFKVKDDDSTHLTEITVSKPLQDILPILPNQRVEVPLAISARGELSNINIEISYASSSNARFGRTFSIPINVIVSVGLLIDKWEIIPIEEMLLVSCVVYNPSAFSFTVKMMPNPQWNVDDFFVQERRETFSESQSRRRLLVAVKKPSYTLTPKNAAKWINEVISIRWISSSGCDGTISIAESETVAVNTSN</sequence>
<feature type="coiled-coil region" evidence="1">
    <location>
        <begin position="1040"/>
        <end position="1067"/>
    </location>
</feature>
<evidence type="ECO:0000256" key="2">
    <source>
        <dbReference type="SAM" id="Phobius"/>
    </source>
</evidence>
<dbReference type="GO" id="GO:0005802">
    <property type="term" value="C:trans-Golgi network"/>
    <property type="evidence" value="ECO:0007669"/>
    <property type="project" value="TreeGrafter"/>
</dbReference>
<dbReference type="InterPro" id="IPR011989">
    <property type="entry name" value="ARM-like"/>
</dbReference>
<protein>
    <submittedName>
        <fullName evidence="3">Uncharacterized protein</fullName>
    </submittedName>
</protein>
<gene>
    <name evidence="3" type="ORF">CL6EHI_009830</name>
</gene>
<dbReference type="VEuPathDB" id="AmoebaDB:KM1_098460"/>
<evidence type="ECO:0000313" key="3">
    <source>
        <dbReference type="EMBL" id="GAT94747.1"/>
    </source>
</evidence>
<dbReference type="VEuPathDB" id="AmoebaDB:EHI_009830"/>
<dbReference type="EMBL" id="BDEQ01000001">
    <property type="protein sequence ID" value="GAT94747.1"/>
    <property type="molecule type" value="Genomic_DNA"/>
</dbReference>
<dbReference type="Proteomes" id="UP000078387">
    <property type="component" value="Unassembled WGS sequence"/>
</dbReference>
<dbReference type="FunFam" id="1.25.10.10:FF:000939">
    <property type="entry name" value="Uncharacterized protein"/>
    <property type="match status" value="1"/>
</dbReference>
<feature type="transmembrane region" description="Helical" evidence="2">
    <location>
        <begin position="52"/>
        <end position="71"/>
    </location>
</feature>
<keyword evidence="2" id="KW-0812">Transmembrane</keyword>
<dbReference type="PANTHER" id="PTHR21512:SF5">
    <property type="entry name" value="TRAFFICKING PROTEIN PARTICLE COMPLEX SUBUNIT 9"/>
    <property type="match status" value="1"/>
</dbReference>
<accession>A0A5K1U169</accession>
<organism evidence="3 4">
    <name type="scientific">Entamoeba histolytica</name>
    <dbReference type="NCBI Taxonomy" id="5759"/>
    <lineage>
        <taxon>Eukaryota</taxon>
        <taxon>Amoebozoa</taxon>
        <taxon>Evosea</taxon>
        <taxon>Archamoebae</taxon>
        <taxon>Mastigamoebida</taxon>
        <taxon>Entamoebidae</taxon>
        <taxon>Entamoeba</taxon>
    </lineage>
</organism>
<evidence type="ECO:0000313" key="4">
    <source>
        <dbReference type="Proteomes" id="UP000078387"/>
    </source>
</evidence>
<evidence type="ECO:0000256" key="1">
    <source>
        <dbReference type="SAM" id="Coils"/>
    </source>
</evidence>
<name>A0A5K1U169_ENTHI</name>
<dbReference type="OMA" id="ITIKMSN"/>
<dbReference type="SUPFAM" id="SSF48371">
    <property type="entry name" value="ARM repeat"/>
    <property type="match status" value="1"/>
</dbReference>
<dbReference type="InterPro" id="IPR016024">
    <property type="entry name" value="ARM-type_fold"/>
</dbReference>
<dbReference type="InterPro" id="IPR013935">
    <property type="entry name" value="Trs120_TRAPPC9"/>
</dbReference>
<keyword evidence="2" id="KW-0472">Membrane</keyword>
<reference evidence="3 4" key="1">
    <citation type="submission" date="2016-05" db="EMBL/GenBank/DDBJ databases">
        <title>First whole genome sequencing of Entamoeba histolytica HM1:IMSS-clone-6.</title>
        <authorList>
            <person name="Mukherjee Avik.K."/>
            <person name="Izumyama S."/>
            <person name="Nakada-Tsukui K."/>
            <person name="Nozaki T."/>
        </authorList>
    </citation>
    <scope>NUCLEOTIDE SEQUENCE [LARGE SCALE GENOMIC DNA]</scope>
    <source>
        <strain evidence="3 4">HM1:IMSS clone 6</strain>
    </source>
</reference>
<dbReference type="PANTHER" id="PTHR21512">
    <property type="entry name" value="TRAFFICKING PROTEIN PARTICLE COMPLEX SUBUNIT 9"/>
    <property type="match status" value="1"/>
</dbReference>
<keyword evidence="2" id="KW-1133">Transmembrane helix</keyword>
<dbReference type="VEuPathDB" id="AmoebaDB:EHI8A_046000"/>
<dbReference type="Gene3D" id="1.25.10.10">
    <property type="entry name" value="Leucine-rich Repeat Variant"/>
    <property type="match status" value="1"/>
</dbReference>
<dbReference type="VEuPathDB" id="AmoebaDB:EHI7A_050500"/>